<dbReference type="Proteomes" id="UP000217343">
    <property type="component" value="Chromosome"/>
</dbReference>
<evidence type="ECO:0000256" key="4">
    <source>
        <dbReference type="ARBA" id="ARBA00022598"/>
    </source>
</evidence>
<keyword evidence="4 11" id="KW-0436">Ligase</keyword>
<comment type="catalytic activity">
    <reaction evidence="10 11">
        <text>L-glutamine + H2O = L-glutamate + NH4(+)</text>
        <dbReference type="Rhea" id="RHEA:15889"/>
        <dbReference type="ChEBI" id="CHEBI:15377"/>
        <dbReference type="ChEBI" id="CHEBI:28938"/>
        <dbReference type="ChEBI" id="CHEBI:29985"/>
        <dbReference type="ChEBI" id="CHEBI:58359"/>
    </reaction>
</comment>
<feature type="active site" description="Nucleophile" evidence="11">
    <location>
        <position position="267"/>
    </location>
</feature>
<dbReference type="UniPathway" id="UPA00070">
    <property type="reaction ID" value="UER00115"/>
</dbReference>
<evidence type="ECO:0000256" key="5">
    <source>
        <dbReference type="ARBA" id="ARBA00022741"/>
    </source>
</evidence>
<dbReference type="InterPro" id="IPR036480">
    <property type="entry name" value="CarbP_synth_ssu_N_sf"/>
</dbReference>
<evidence type="ECO:0000256" key="10">
    <source>
        <dbReference type="ARBA" id="ARBA00049285"/>
    </source>
</evidence>
<dbReference type="GO" id="GO:0005524">
    <property type="term" value="F:ATP binding"/>
    <property type="evidence" value="ECO:0007669"/>
    <property type="project" value="UniProtKB-UniRule"/>
</dbReference>
<gene>
    <name evidence="11" type="primary">carA</name>
    <name evidence="13" type="ORF">MYMAC_003454</name>
</gene>
<dbReference type="UniPathway" id="UPA00068">
    <property type="reaction ID" value="UER00171"/>
</dbReference>
<evidence type="ECO:0000256" key="11">
    <source>
        <dbReference type="HAMAP-Rule" id="MF_01209"/>
    </source>
</evidence>
<dbReference type="Pfam" id="PF00117">
    <property type="entry name" value="GATase"/>
    <property type="match status" value="1"/>
</dbReference>
<proteinExistence type="inferred from homology"/>
<keyword evidence="8 11" id="KW-0665">Pyrimidine biosynthesis</keyword>
<keyword evidence="7 11" id="KW-0315">Glutamine amidotransferase</keyword>
<comment type="pathway">
    <text evidence="1 11">Pyrimidine metabolism; UMP biosynthesis via de novo pathway; (S)-dihydroorotate from bicarbonate: step 1/3.</text>
</comment>
<dbReference type="PRINTS" id="PR00099">
    <property type="entry name" value="CPSGATASE"/>
</dbReference>
<dbReference type="InterPro" id="IPR050472">
    <property type="entry name" value="Anth_synth/Amidotransfase"/>
</dbReference>
<dbReference type="InterPro" id="IPR002474">
    <property type="entry name" value="CarbamoylP_synth_ssu_N"/>
</dbReference>
<feature type="binding site" evidence="11">
    <location>
        <position position="268"/>
    </location>
    <ligand>
        <name>L-glutamine</name>
        <dbReference type="ChEBI" id="CHEBI:58359"/>
    </ligand>
</feature>
<accession>A0A250JVF7</accession>
<dbReference type="EC" id="6.3.5.5" evidence="11"/>
<dbReference type="PROSITE" id="PS51273">
    <property type="entry name" value="GATASE_TYPE_1"/>
    <property type="match status" value="1"/>
</dbReference>
<keyword evidence="11" id="KW-0028">Amino-acid biosynthesis</keyword>
<evidence type="ECO:0000256" key="1">
    <source>
        <dbReference type="ARBA" id="ARBA00004812"/>
    </source>
</evidence>
<dbReference type="GO" id="GO:0004088">
    <property type="term" value="F:carbamoyl-phosphate synthase (glutamine-hydrolyzing) activity"/>
    <property type="evidence" value="ECO:0007669"/>
    <property type="project" value="UniProtKB-UniRule"/>
</dbReference>
<feature type="binding site" evidence="11">
    <location>
        <position position="47"/>
    </location>
    <ligand>
        <name>L-glutamine</name>
        <dbReference type="ChEBI" id="CHEBI:58359"/>
    </ligand>
</feature>
<dbReference type="PANTHER" id="PTHR43418">
    <property type="entry name" value="MULTIFUNCTIONAL TRYPTOPHAN BIOSYNTHESIS PROTEIN-RELATED"/>
    <property type="match status" value="1"/>
</dbReference>
<evidence type="ECO:0000256" key="3">
    <source>
        <dbReference type="ARBA" id="ARBA00007800"/>
    </source>
</evidence>
<evidence type="ECO:0000256" key="8">
    <source>
        <dbReference type="ARBA" id="ARBA00022975"/>
    </source>
</evidence>
<reference evidence="13 14" key="1">
    <citation type="submission" date="2017-06" db="EMBL/GenBank/DDBJ databases">
        <title>Sequencing and comparative analysis of myxobacterial genomes.</title>
        <authorList>
            <person name="Rupp O."/>
            <person name="Goesmann A."/>
            <person name="Sogaard-Andersen L."/>
        </authorList>
    </citation>
    <scope>NUCLEOTIDE SEQUENCE [LARGE SCALE GENOMIC DNA]</scope>
    <source>
        <strain evidence="13 14">DSM 14697</strain>
    </source>
</reference>
<dbReference type="SUPFAM" id="SSF52317">
    <property type="entry name" value="Class I glutamine amidotransferase-like"/>
    <property type="match status" value="1"/>
</dbReference>
<evidence type="ECO:0000313" key="14">
    <source>
        <dbReference type="Proteomes" id="UP000217343"/>
    </source>
</evidence>
<dbReference type="GO" id="GO:0006207">
    <property type="term" value="P:'de novo' pyrimidine nucleobase biosynthetic process"/>
    <property type="evidence" value="ECO:0007669"/>
    <property type="project" value="InterPro"/>
</dbReference>
<dbReference type="PRINTS" id="PR00096">
    <property type="entry name" value="GATASE"/>
</dbReference>
<dbReference type="SMART" id="SM01097">
    <property type="entry name" value="CPSase_sm_chain"/>
    <property type="match status" value="1"/>
</dbReference>
<evidence type="ECO:0000259" key="12">
    <source>
        <dbReference type="SMART" id="SM01097"/>
    </source>
</evidence>
<feature type="binding site" evidence="11">
    <location>
        <position position="309"/>
    </location>
    <ligand>
        <name>L-glutamine</name>
        <dbReference type="ChEBI" id="CHEBI:58359"/>
    </ligand>
</feature>
<dbReference type="GO" id="GO:0006526">
    <property type="term" value="P:L-arginine biosynthetic process"/>
    <property type="evidence" value="ECO:0007669"/>
    <property type="project" value="UniProtKB-UniRule"/>
</dbReference>
<feature type="binding site" evidence="11">
    <location>
        <position position="240"/>
    </location>
    <ligand>
        <name>L-glutamine</name>
        <dbReference type="ChEBI" id="CHEBI:58359"/>
    </ligand>
</feature>
<keyword evidence="5 11" id="KW-0547">Nucleotide-binding</keyword>
<organism evidence="13 14">
    <name type="scientific">Corallococcus macrosporus DSM 14697</name>
    <dbReference type="NCBI Taxonomy" id="1189310"/>
    <lineage>
        <taxon>Bacteria</taxon>
        <taxon>Pseudomonadati</taxon>
        <taxon>Myxococcota</taxon>
        <taxon>Myxococcia</taxon>
        <taxon>Myxococcales</taxon>
        <taxon>Cystobacterineae</taxon>
        <taxon>Myxococcaceae</taxon>
        <taxon>Corallococcus</taxon>
    </lineage>
</organism>
<keyword evidence="6 11" id="KW-0067">ATP-binding</keyword>
<protein>
    <recommendedName>
        <fullName evidence="11">Carbamoyl phosphate synthase small chain</fullName>
        <ecNumber evidence="11">6.3.5.5</ecNumber>
    </recommendedName>
    <alternativeName>
        <fullName evidence="11">Carbamoyl phosphate synthetase glutamine chain</fullName>
    </alternativeName>
</protein>
<feature type="binding site" evidence="11">
    <location>
        <position position="311"/>
    </location>
    <ligand>
        <name>L-glutamine</name>
        <dbReference type="ChEBI" id="CHEBI:58359"/>
    </ligand>
</feature>
<feature type="active site" evidence="11">
    <location>
        <position position="351"/>
    </location>
</feature>
<dbReference type="SUPFAM" id="SSF52021">
    <property type="entry name" value="Carbamoyl phosphate synthetase, small subunit N-terminal domain"/>
    <property type="match status" value="1"/>
</dbReference>
<dbReference type="HAMAP" id="MF_01209">
    <property type="entry name" value="CPSase_S_chain"/>
    <property type="match status" value="1"/>
</dbReference>
<evidence type="ECO:0000256" key="7">
    <source>
        <dbReference type="ARBA" id="ARBA00022962"/>
    </source>
</evidence>
<feature type="region of interest" description="CPSase" evidence="11">
    <location>
        <begin position="1"/>
        <end position="189"/>
    </location>
</feature>
<feature type="binding site" evidence="11">
    <location>
        <position position="312"/>
    </location>
    <ligand>
        <name>L-glutamine</name>
        <dbReference type="ChEBI" id="CHEBI:58359"/>
    </ligand>
</feature>
<comment type="subunit">
    <text evidence="11">Composed of two chains; the small (or glutamine) chain promotes the hydrolysis of glutamine to ammonia, which is used by the large (or ammonia) chain to synthesize carbamoyl phosphate. Tetramer of heterodimers (alpha,beta)4.</text>
</comment>
<evidence type="ECO:0000256" key="2">
    <source>
        <dbReference type="ARBA" id="ARBA00005077"/>
    </source>
</evidence>
<dbReference type="FunFam" id="3.50.30.20:FF:000001">
    <property type="entry name" value="Carbamoyl-phosphate synthase small chain"/>
    <property type="match status" value="1"/>
</dbReference>
<dbReference type="GO" id="GO:0006541">
    <property type="term" value="P:glutamine metabolic process"/>
    <property type="evidence" value="ECO:0007669"/>
    <property type="project" value="InterPro"/>
</dbReference>
<dbReference type="NCBIfam" id="TIGR01368">
    <property type="entry name" value="CPSaseIIsmall"/>
    <property type="match status" value="1"/>
</dbReference>
<feature type="active site" evidence="11">
    <location>
        <position position="353"/>
    </location>
</feature>
<keyword evidence="11" id="KW-0055">Arginine biosynthesis</keyword>
<dbReference type="KEGG" id="mmas:MYMAC_003454"/>
<dbReference type="EMBL" id="CP022203">
    <property type="protein sequence ID" value="ATB47835.1"/>
    <property type="molecule type" value="Genomic_DNA"/>
</dbReference>
<dbReference type="RefSeq" id="WP_095958888.1">
    <property type="nucleotide sequence ID" value="NZ_CP022203.1"/>
</dbReference>
<dbReference type="Gene3D" id="3.50.30.20">
    <property type="entry name" value="Carbamoyl-phosphate synthase small subunit, N-terminal domain"/>
    <property type="match status" value="1"/>
</dbReference>
<dbReference type="Gene3D" id="3.40.50.880">
    <property type="match status" value="1"/>
</dbReference>
<evidence type="ECO:0000256" key="9">
    <source>
        <dbReference type="ARBA" id="ARBA00048816"/>
    </source>
</evidence>
<comment type="catalytic activity">
    <reaction evidence="9 11">
        <text>hydrogencarbonate + L-glutamine + 2 ATP + H2O = carbamoyl phosphate + L-glutamate + 2 ADP + phosphate + 2 H(+)</text>
        <dbReference type="Rhea" id="RHEA:18633"/>
        <dbReference type="ChEBI" id="CHEBI:15377"/>
        <dbReference type="ChEBI" id="CHEBI:15378"/>
        <dbReference type="ChEBI" id="CHEBI:17544"/>
        <dbReference type="ChEBI" id="CHEBI:29985"/>
        <dbReference type="ChEBI" id="CHEBI:30616"/>
        <dbReference type="ChEBI" id="CHEBI:43474"/>
        <dbReference type="ChEBI" id="CHEBI:58228"/>
        <dbReference type="ChEBI" id="CHEBI:58359"/>
        <dbReference type="ChEBI" id="CHEBI:456216"/>
        <dbReference type="EC" id="6.3.5.5"/>
    </reaction>
</comment>
<evidence type="ECO:0000313" key="13">
    <source>
        <dbReference type="EMBL" id="ATB47835.1"/>
    </source>
</evidence>
<dbReference type="InterPro" id="IPR017926">
    <property type="entry name" value="GATASE"/>
</dbReference>
<keyword evidence="14" id="KW-1185">Reference proteome</keyword>
<dbReference type="NCBIfam" id="NF009475">
    <property type="entry name" value="PRK12838.1"/>
    <property type="match status" value="1"/>
</dbReference>
<dbReference type="PRINTS" id="PR00097">
    <property type="entry name" value="ANTSNTHASEII"/>
</dbReference>
<dbReference type="OrthoDB" id="9804328at2"/>
<dbReference type="PANTHER" id="PTHR43418:SF7">
    <property type="entry name" value="CARBAMOYL-PHOSPHATE SYNTHASE SMALL CHAIN"/>
    <property type="match status" value="1"/>
</dbReference>
<dbReference type="CDD" id="cd01744">
    <property type="entry name" value="GATase1_CPSase"/>
    <property type="match status" value="1"/>
</dbReference>
<feature type="binding site" evidence="11">
    <location>
        <position position="271"/>
    </location>
    <ligand>
        <name>L-glutamine</name>
        <dbReference type="ChEBI" id="CHEBI:58359"/>
    </ligand>
</feature>
<feature type="domain" description="Carbamoyl-phosphate synthase small subunit N-terminal" evidence="12">
    <location>
        <begin position="3"/>
        <end position="133"/>
    </location>
</feature>
<dbReference type="InterPro" id="IPR035686">
    <property type="entry name" value="CPSase_GATase1"/>
</dbReference>
<feature type="binding site" evidence="11">
    <location>
        <position position="242"/>
    </location>
    <ligand>
        <name>L-glutamine</name>
        <dbReference type="ChEBI" id="CHEBI:58359"/>
    </ligand>
</feature>
<evidence type="ECO:0000256" key="6">
    <source>
        <dbReference type="ARBA" id="ARBA00022840"/>
    </source>
</evidence>
<dbReference type="InterPro" id="IPR006274">
    <property type="entry name" value="CarbamoylP_synth_ssu"/>
</dbReference>
<dbReference type="Pfam" id="PF00988">
    <property type="entry name" value="CPSase_sm_chain"/>
    <property type="match status" value="1"/>
</dbReference>
<comment type="similarity">
    <text evidence="3 11">Belongs to the CarA family.</text>
</comment>
<dbReference type="GO" id="GO:0004359">
    <property type="term" value="F:glutaminase activity"/>
    <property type="evidence" value="ECO:0007669"/>
    <property type="project" value="RHEA"/>
</dbReference>
<name>A0A250JVF7_9BACT</name>
<dbReference type="AlphaFoldDB" id="A0A250JVF7"/>
<comment type="function">
    <text evidence="11">Small subunit of the glutamine-dependent carbamoyl phosphate synthetase (CPSase). CPSase catalyzes the formation of carbamoyl phosphate from the ammonia moiety of glutamine, carbonate, and phosphate donated by ATP, constituting the first step of 2 biosynthetic pathways, one leading to arginine and/or urea and the other to pyrimidine nucleotides. The small subunit (glutamine amidotransferase) binds and cleaves glutamine to supply the large subunit with the substrate ammonia.</text>
</comment>
<comment type="pathway">
    <text evidence="2 11">Amino-acid biosynthesis; L-arginine biosynthesis; carbamoyl phosphate from bicarbonate: step 1/1.</text>
</comment>
<sequence length="374" mass="39610">MTKRAVLALADGTTFEGRAFGAVGETVGEVVFNTSMYGYQEVLTDPSYVGQIVTMSYPEMGNVGANPEDEEGARVHAVGMVVRALSEQPSNWRARESLDAYLKRSGVAGIEGLDTRRLVRHLREHGAQMGVISSEGLSSAALVERARSARGMEGLDLATGVSTKEAYAFTQPSPDVFTGVGEAQAPAAPRFDVVAYDYGLKKSMLHFLVDVGCRVTVVPAATTAEEVLARKPHGVFLANGPGDPAAVKGADRTVAALLGKVPVFGICLGHQIMALALGGRTYKMKFGHRGGNQPVKDLTTGKVEITAQNHGFAVDDASLKGLAVVTHINLNDGTVEGLAVPDARAFSVQYHPEASPGPHDARYLFGRFAKLMAE</sequence>
<dbReference type="InterPro" id="IPR029062">
    <property type="entry name" value="Class_I_gatase-like"/>
</dbReference>
<dbReference type="GO" id="GO:0044205">
    <property type="term" value="P:'de novo' UMP biosynthetic process"/>
    <property type="evidence" value="ECO:0007669"/>
    <property type="project" value="UniProtKB-UniRule"/>
</dbReference>